<feature type="compositionally biased region" description="Polar residues" evidence="2">
    <location>
        <begin position="596"/>
        <end position="610"/>
    </location>
</feature>
<feature type="transmembrane region" description="Helical" evidence="3">
    <location>
        <begin position="21"/>
        <end position="43"/>
    </location>
</feature>
<feature type="region of interest" description="Disordered" evidence="2">
    <location>
        <begin position="554"/>
        <end position="623"/>
    </location>
</feature>
<feature type="region of interest" description="Disordered" evidence="2">
    <location>
        <begin position="144"/>
        <end position="177"/>
    </location>
</feature>
<evidence type="ECO:0000256" key="2">
    <source>
        <dbReference type="SAM" id="MobiDB-lite"/>
    </source>
</evidence>
<comment type="caution">
    <text evidence="5">The sequence shown here is derived from an EMBL/GenBank/DDBJ whole genome shotgun (WGS) entry which is preliminary data.</text>
</comment>
<evidence type="ECO:0000313" key="6">
    <source>
        <dbReference type="Proteomes" id="UP000248889"/>
    </source>
</evidence>
<dbReference type="InterPro" id="IPR036779">
    <property type="entry name" value="LysM_dom_sf"/>
</dbReference>
<dbReference type="SUPFAM" id="SSF48452">
    <property type="entry name" value="TPR-like"/>
    <property type="match status" value="1"/>
</dbReference>
<keyword evidence="3" id="KW-1133">Transmembrane helix</keyword>
<dbReference type="AlphaFoldDB" id="A0A2X0KHH9"/>
<proteinExistence type="predicted"/>
<accession>A0A2X0KHH9</accession>
<keyword evidence="3" id="KW-0472">Membrane</keyword>
<dbReference type="OrthoDB" id="8444614at2"/>
<reference evidence="5 6" key="1">
    <citation type="submission" date="2018-06" db="EMBL/GenBank/DDBJ databases">
        <title>Streptacidiphilus pinicola sp. nov., isolated from pine grove soil.</title>
        <authorList>
            <person name="Roh S.G."/>
            <person name="Park S."/>
            <person name="Kim M.-K."/>
            <person name="Yun B.-R."/>
            <person name="Park J."/>
            <person name="Kim M.J."/>
            <person name="Kim Y.S."/>
            <person name="Kim S.B."/>
        </authorList>
    </citation>
    <scope>NUCLEOTIDE SEQUENCE [LARGE SCALE GENOMIC DNA]</scope>
    <source>
        <strain evidence="5 6">MMS16-CNU450</strain>
    </source>
</reference>
<dbReference type="Gene3D" id="3.10.350.10">
    <property type="entry name" value="LysM domain"/>
    <property type="match status" value="1"/>
</dbReference>
<feature type="transmembrane region" description="Helical" evidence="3">
    <location>
        <begin position="123"/>
        <end position="139"/>
    </location>
</feature>
<sequence>MNQPRRPQRLALRRAGRLPSALSAAVQAVFVAGLLTALPTLLIGTPQLSTALGNHLPGPSEVIATAEQPVDDRLLFAVLALAGWITWAVLTASVLLEVVWALRHLSALRGSTGLALVTARRTLGSLLIGGILIALLTATRTPAASAPTQDGSINPAPAAATAPLHPGQNAASPNTVGVKSGDTLWQLAQSHLGDPLRWPEIYALNQDDTETDGRRFQNPNLIYPGWSLQLPTQHDVASRPTPQPSSPSDPGGARTHGAEGTGATAPPPAPSASASARTVGRHTAGLRLPRDAGYVSLALAAALGVTALQVMRRRPVHAPAGRPLPSLEEVKQRPEHHPLLADLRTLQGQEPLAPEDGPESGLPIADQSGKQLTLDDLLNDQPLHVLSLAGPGAEDAIRALLLHVLVVPEQSGAHVITTVDDLQQLTGAHAVPGGLADRVHAAQNVGAALARVEEILLGRIRDRDALPPGEPVPPTYLITSQVPPAQHRRLLAMLEVGADVGVSAVLLHRAIGEAVTVEVHHDGTARLHDSDRAGLRFFHLRVEGAHAVTRLLHDADEMSEESGDGSPDESAEEPESITPAAGTEGDTIPSPDAQGITVTESATVDSSTNADKPDSAGYDRQIPAPSVPIVAAPESSRPSAQPKAACQVLDPPVPASASVAVSLFGTFSVAVLGEVHTGLSRGKIGELLAYLAVHDEGVLGENIWQDLWPERDPTSAKETFHRTSSNARSRLREALGTGPGAQLILSDGNGRWRLDSRQFATDVAAFHHALREANTAADREQRRRAREEAVRLYSGELCAGSAFGWIDAHREHARIQAVAVHAELARTADGIDQALTHLQQAIALAPTDEALYLEQAQLHVRTGNLAAVRRTRDLLVQALKAIDAHPTPATIRAFDDLLRTRHPAPGRASSQRSSG</sequence>
<dbReference type="GO" id="GO:0000160">
    <property type="term" value="P:phosphorelay signal transduction system"/>
    <property type="evidence" value="ECO:0007669"/>
    <property type="project" value="UniProtKB-KW"/>
</dbReference>
<dbReference type="Gene3D" id="1.10.10.10">
    <property type="entry name" value="Winged helix-like DNA-binding domain superfamily/Winged helix DNA-binding domain"/>
    <property type="match status" value="1"/>
</dbReference>
<feature type="region of interest" description="Disordered" evidence="2">
    <location>
        <begin position="233"/>
        <end position="280"/>
    </location>
</feature>
<feature type="compositionally biased region" description="Acidic residues" evidence="2">
    <location>
        <begin position="557"/>
        <end position="575"/>
    </location>
</feature>
<feature type="transmembrane region" description="Helical" evidence="3">
    <location>
        <begin position="74"/>
        <end position="102"/>
    </location>
</feature>
<dbReference type="EMBL" id="QKYN01000030">
    <property type="protein sequence ID" value="RAG86210.1"/>
    <property type="molecule type" value="Genomic_DNA"/>
</dbReference>
<dbReference type="InterPro" id="IPR036388">
    <property type="entry name" value="WH-like_DNA-bd_sf"/>
</dbReference>
<gene>
    <name evidence="5" type="ORF">DN069_07590</name>
</gene>
<evidence type="ECO:0000259" key="4">
    <source>
        <dbReference type="PROSITE" id="PS51782"/>
    </source>
</evidence>
<evidence type="ECO:0000256" key="1">
    <source>
        <dbReference type="ARBA" id="ARBA00023012"/>
    </source>
</evidence>
<organism evidence="5 6">
    <name type="scientific">Streptacidiphilus pinicola</name>
    <dbReference type="NCBI Taxonomy" id="2219663"/>
    <lineage>
        <taxon>Bacteria</taxon>
        <taxon>Bacillati</taxon>
        <taxon>Actinomycetota</taxon>
        <taxon>Actinomycetes</taxon>
        <taxon>Kitasatosporales</taxon>
        <taxon>Streptomycetaceae</taxon>
        <taxon>Streptacidiphilus</taxon>
    </lineage>
</organism>
<dbReference type="InterPro" id="IPR051677">
    <property type="entry name" value="AfsR-DnrI-RedD_regulator"/>
</dbReference>
<feature type="domain" description="LysM" evidence="4">
    <location>
        <begin position="174"/>
        <end position="230"/>
    </location>
</feature>
<name>A0A2X0KHH9_9ACTN</name>
<evidence type="ECO:0000313" key="5">
    <source>
        <dbReference type="EMBL" id="RAG86210.1"/>
    </source>
</evidence>
<keyword evidence="3" id="KW-0812">Transmembrane</keyword>
<dbReference type="InterPro" id="IPR005158">
    <property type="entry name" value="BTAD"/>
</dbReference>
<dbReference type="PANTHER" id="PTHR35807">
    <property type="entry name" value="TRANSCRIPTIONAL REGULATOR REDD-RELATED"/>
    <property type="match status" value="1"/>
</dbReference>
<dbReference type="Pfam" id="PF03704">
    <property type="entry name" value="BTAD"/>
    <property type="match status" value="1"/>
</dbReference>
<keyword evidence="6" id="KW-1185">Reference proteome</keyword>
<dbReference type="Proteomes" id="UP000248889">
    <property type="component" value="Unassembled WGS sequence"/>
</dbReference>
<dbReference type="SMART" id="SM01043">
    <property type="entry name" value="BTAD"/>
    <property type="match status" value="1"/>
</dbReference>
<dbReference type="Gene3D" id="1.25.40.10">
    <property type="entry name" value="Tetratricopeptide repeat domain"/>
    <property type="match status" value="1"/>
</dbReference>
<dbReference type="InterPro" id="IPR018392">
    <property type="entry name" value="LysM"/>
</dbReference>
<dbReference type="Pfam" id="PF01476">
    <property type="entry name" value="LysM"/>
    <property type="match status" value="1"/>
</dbReference>
<protein>
    <recommendedName>
        <fullName evidence="4">LysM domain-containing protein</fullName>
    </recommendedName>
</protein>
<keyword evidence="1" id="KW-0902">Two-component regulatory system</keyword>
<dbReference type="PROSITE" id="PS51782">
    <property type="entry name" value="LYSM"/>
    <property type="match status" value="1"/>
</dbReference>
<dbReference type="CDD" id="cd00118">
    <property type="entry name" value="LysM"/>
    <property type="match status" value="1"/>
</dbReference>
<dbReference type="InterPro" id="IPR011990">
    <property type="entry name" value="TPR-like_helical_dom_sf"/>
</dbReference>
<evidence type="ECO:0000256" key="3">
    <source>
        <dbReference type="SAM" id="Phobius"/>
    </source>
</evidence>